<reference evidence="1 2" key="1">
    <citation type="submission" date="2020-09" db="EMBL/GenBank/DDBJ databases">
        <title>Complete genomes of bradyrhizobia occurring on native shrubby legumes in Australia.</title>
        <authorList>
            <person name="Lafay B."/>
        </authorList>
    </citation>
    <scope>NUCLEOTIDE SEQUENCE [LARGE SCALE GENOMIC DNA]</scope>
    <source>
        <strain evidence="1 2">BDV5040</strain>
    </source>
</reference>
<dbReference type="RefSeq" id="WP_195799854.1">
    <property type="nucleotide sequence ID" value="NZ_CP061379.1"/>
</dbReference>
<gene>
    <name evidence="1" type="ORF">IC761_27740</name>
</gene>
<organism evidence="1 2">
    <name type="scientific">Bradyrhizobium commune</name>
    <dbReference type="NCBI Taxonomy" id="83627"/>
    <lineage>
        <taxon>Bacteria</taxon>
        <taxon>Pseudomonadati</taxon>
        <taxon>Pseudomonadota</taxon>
        <taxon>Alphaproteobacteria</taxon>
        <taxon>Hyphomicrobiales</taxon>
        <taxon>Nitrobacteraceae</taxon>
        <taxon>Bradyrhizobium</taxon>
    </lineage>
</organism>
<protein>
    <submittedName>
        <fullName evidence="1">Glycosyltransferase family 4 protein</fullName>
    </submittedName>
</protein>
<dbReference type="AlphaFoldDB" id="A0A7S9D313"/>
<dbReference type="Pfam" id="PF13692">
    <property type="entry name" value="Glyco_trans_1_4"/>
    <property type="match status" value="1"/>
</dbReference>
<dbReference type="EMBL" id="CP061379">
    <property type="protein sequence ID" value="QPF90262.1"/>
    <property type="molecule type" value="Genomic_DNA"/>
</dbReference>
<proteinExistence type="predicted"/>
<dbReference type="KEGG" id="bcou:IC761_27740"/>
<dbReference type="GO" id="GO:0016740">
    <property type="term" value="F:transferase activity"/>
    <property type="evidence" value="ECO:0007669"/>
    <property type="project" value="UniProtKB-KW"/>
</dbReference>
<name>A0A7S9D313_9BRAD</name>
<keyword evidence="1" id="KW-0808">Transferase</keyword>
<dbReference type="Proteomes" id="UP000594621">
    <property type="component" value="Chromosome"/>
</dbReference>
<dbReference type="SUPFAM" id="SSF53756">
    <property type="entry name" value="UDP-Glycosyltransferase/glycogen phosphorylase"/>
    <property type="match status" value="1"/>
</dbReference>
<evidence type="ECO:0000313" key="1">
    <source>
        <dbReference type="EMBL" id="QPF90262.1"/>
    </source>
</evidence>
<sequence length="413" mass="46220">MPKRSIIFVTDELFLPLPSKNASGWIYYTIAETYKKRGWKVHCVSFFRDPQLARLNSVNAAYGQLFSDFLLLPGWNRGGTLLGIFGQVWREVERALTGNVLSSHPLLFTNNSENAREIANRLNEWQADVVYLAKPQSVQLLGQVLPRLFRGRKPLVVMSAHDDFVRRAVAYRGTYQRLFGELNLRQILRNHANAWIRHHLERIDIERSRRAEAKIFDACHVVRVESADEFAGYAKTNRSTAKLSHKPFSYVAAARPSQGELAPTFDAGFIGSNDVMNLDAVLYLRDVILPIIRQEAPGFRMLVAGGISSKVEPLLEGVDNVTVWDHLNDVSEFYRAIRVAAVPLRAGTGVSIKVLEALSFRKRIVSTPVGVRGLPRKLLASATITDDPREFAKALLIEFALPGGQDSGLDVDA</sequence>
<keyword evidence="2" id="KW-1185">Reference proteome</keyword>
<dbReference type="Gene3D" id="3.40.50.2000">
    <property type="entry name" value="Glycogen Phosphorylase B"/>
    <property type="match status" value="1"/>
</dbReference>
<evidence type="ECO:0000313" key="2">
    <source>
        <dbReference type="Proteomes" id="UP000594621"/>
    </source>
</evidence>
<accession>A0A7S9D313</accession>